<dbReference type="SMART" id="SM00670">
    <property type="entry name" value="PINc"/>
    <property type="match status" value="1"/>
</dbReference>
<dbReference type="InterPro" id="IPR002716">
    <property type="entry name" value="PIN_dom"/>
</dbReference>
<feature type="compositionally biased region" description="Polar residues" evidence="1">
    <location>
        <begin position="325"/>
        <end position="335"/>
    </location>
</feature>
<feature type="domain" description="PIN" evidence="2">
    <location>
        <begin position="64"/>
        <end position="198"/>
    </location>
</feature>
<evidence type="ECO:0000259" key="2">
    <source>
        <dbReference type="SMART" id="SM00670"/>
    </source>
</evidence>
<reference evidence="3 4" key="1">
    <citation type="submission" date="2023-09" db="EMBL/GenBank/DDBJ databases">
        <title>Pangenome analysis of Batrachochytrium dendrobatidis and related Chytrids.</title>
        <authorList>
            <person name="Yacoub M.N."/>
            <person name="Stajich J.E."/>
            <person name="James T.Y."/>
        </authorList>
    </citation>
    <scope>NUCLEOTIDE SEQUENCE [LARGE SCALE GENOMIC DNA]</scope>
    <source>
        <strain evidence="3 4">JEL0888</strain>
    </source>
</reference>
<dbReference type="Gene3D" id="3.40.50.1010">
    <property type="entry name" value="5'-nuclease"/>
    <property type="match status" value="1"/>
</dbReference>
<comment type="caution">
    <text evidence="3">The sequence shown here is derived from an EMBL/GenBank/DDBJ whole genome shotgun (WGS) entry which is preliminary data.</text>
</comment>
<gene>
    <name evidence="3" type="ORF">HK105_207428</name>
</gene>
<accession>A0ABR4N0T3</accession>
<dbReference type="InterPro" id="IPR029060">
    <property type="entry name" value="PIN-like_dom_sf"/>
</dbReference>
<dbReference type="CDD" id="cd18727">
    <property type="entry name" value="PIN_Swt1-like"/>
    <property type="match status" value="1"/>
</dbReference>
<feature type="region of interest" description="Disordered" evidence="1">
    <location>
        <begin position="228"/>
        <end position="255"/>
    </location>
</feature>
<evidence type="ECO:0000256" key="1">
    <source>
        <dbReference type="SAM" id="MobiDB-lite"/>
    </source>
</evidence>
<dbReference type="SUPFAM" id="SSF88723">
    <property type="entry name" value="PIN domain-like"/>
    <property type="match status" value="1"/>
</dbReference>
<dbReference type="InterPro" id="IPR052626">
    <property type="entry name" value="SWT1_Regulator"/>
</dbReference>
<dbReference type="PANTHER" id="PTHR16161:SF0">
    <property type="entry name" value="TRANSCRIPTIONAL PROTEIN SWT1"/>
    <property type="match status" value="1"/>
</dbReference>
<feature type="region of interest" description="Disordered" evidence="1">
    <location>
        <begin position="325"/>
        <end position="345"/>
    </location>
</feature>
<dbReference type="Pfam" id="PF13638">
    <property type="entry name" value="PIN_4"/>
    <property type="match status" value="1"/>
</dbReference>
<protein>
    <recommendedName>
        <fullName evidence="2">PIN domain-containing protein</fullName>
    </recommendedName>
</protein>
<keyword evidence="4" id="KW-1185">Reference proteome</keyword>
<proteinExistence type="predicted"/>
<name>A0ABR4N0T3_9FUNG</name>
<dbReference type="EMBL" id="JADGIZ020000052">
    <property type="protein sequence ID" value="KAL2913083.1"/>
    <property type="molecule type" value="Genomic_DNA"/>
</dbReference>
<sequence length="514" mass="56816">MFDGADVVPMDVDEADRQRLLSDLEAYRRDHKDDAGPEPPAQAVRSPAPERAGARQPLREPHKTAVVVDTNFLIANLSLLRKTVDVMPSDMFIMVPLTVLRELDGLKKSARDTVNHDDIKGRLRVSLGDCARQANLFLHKVFSSNSPLFRGQSVSDVREGAEQTGISNDDRILECCLFCAETITASVTLLSNDKNLCVKAMMNSISTICDFRGNHTDLVAEIRAQAKKRRGRAGPLDEPAKETFSPHSPTPAPSPHTFYSGHPNPQHVFSHQQPTGHTEARFAYFQHQDSAQPVFVQSHQYAPFAAQTAPHPAFWHTGHDQMSQSPFSVMHSSAPSDAFHGGDGGMDVDPDDSEHATYPVPLEPPPQVQLAESRQAAALSQLEMTFYGCMHACIPVLLQKAFGDKWQERSGARDPPADVAGQISLIEQHSAEFQGLISRDVLSSLGQARRMAMDLRRSVRQNKVMLTRGDLALFLRDAESLMLESCRVCRFVESEARVRREMQAVRNELGAGLA</sequence>
<dbReference type="PANTHER" id="PTHR16161">
    <property type="entry name" value="TRANSCRIPTIONAL PROTEIN SWT1"/>
    <property type="match status" value="1"/>
</dbReference>
<organism evidence="3 4">
    <name type="scientific">Polyrhizophydium stewartii</name>
    <dbReference type="NCBI Taxonomy" id="2732419"/>
    <lineage>
        <taxon>Eukaryota</taxon>
        <taxon>Fungi</taxon>
        <taxon>Fungi incertae sedis</taxon>
        <taxon>Chytridiomycota</taxon>
        <taxon>Chytridiomycota incertae sedis</taxon>
        <taxon>Chytridiomycetes</taxon>
        <taxon>Rhizophydiales</taxon>
        <taxon>Rhizophydiales incertae sedis</taxon>
        <taxon>Polyrhizophydium</taxon>
    </lineage>
</organism>
<feature type="compositionally biased region" description="Basic and acidic residues" evidence="1">
    <location>
        <begin position="19"/>
        <end position="35"/>
    </location>
</feature>
<dbReference type="Proteomes" id="UP001527925">
    <property type="component" value="Unassembled WGS sequence"/>
</dbReference>
<evidence type="ECO:0000313" key="3">
    <source>
        <dbReference type="EMBL" id="KAL2913083.1"/>
    </source>
</evidence>
<evidence type="ECO:0000313" key="4">
    <source>
        <dbReference type="Proteomes" id="UP001527925"/>
    </source>
</evidence>
<feature type="region of interest" description="Disordered" evidence="1">
    <location>
        <begin position="19"/>
        <end position="61"/>
    </location>
</feature>